<sequence>MRSGLRLTVLVGESDQYRHRPLYAEIVHRAHQAGLAGASVFRGIEGFGSSSLVHTQRLLSLSEDLPVAVVIVDAAQRVREFLPRLRGLVPEGTAVLDACEIVALDGAGTARTAETAGTPTAPETREAPERQEAPVTAETPGEAPGTGAHGAHGGHGAHGAHGGRSSHRSHRWRGRHGSSGTHGAHADDADDTEPPA</sequence>
<keyword evidence="4" id="KW-1185">Reference proteome</keyword>
<feature type="compositionally biased region" description="Basic and acidic residues" evidence="2">
    <location>
        <begin position="123"/>
        <end position="132"/>
    </location>
</feature>
<feature type="region of interest" description="Disordered" evidence="2">
    <location>
        <begin position="110"/>
        <end position="196"/>
    </location>
</feature>
<dbReference type="EMBL" id="CP010519">
    <property type="protein sequence ID" value="AJE83876.1"/>
    <property type="molecule type" value="Genomic_DNA"/>
</dbReference>
<feature type="compositionally biased region" description="Gly residues" evidence="2">
    <location>
        <begin position="147"/>
        <end position="162"/>
    </location>
</feature>
<evidence type="ECO:0000313" key="3">
    <source>
        <dbReference type="EMBL" id="AJE83876.1"/>
    </source>
</evidence>
<reference evidence="3 4" key="1">
    <citation type="submission" date="2015-01" db="EMBL/GenBank/DDBJ databases">
        <title>Enhanced salinomycin production by adjusting the supply of polyketide extender units in Streptomyce albus DSM 41398.</title>
        <authorList>
            <person name="Lu C."/>
        </authorList>
    </citation>
    <scope>NUCLEOTIDE SEQUENCE [LARGE SCALE GENOMIC DNA]</scope>
    <source>
        <strain evidence="4">ATCC 21838 / DSM 41398 / FERM P-419 / JCM 4703 / NBRC 107858</strain>
    </source>
</reference>
<dbReference type="AlphaFoldDB" id="A0A0B5EZ31"/>
<comment type="similarity">
    <text evidence="1">Belongs to the UPF0166 family.</text>
</comment>
<feature type="compositionally biased region" description="Basic residues" evidence="2">
    <location>
        <begin position="164"/>
        <end position="176"/>
    </location>
</feature>
<proteinExistence type="inferred from homology"/>
<name>A0A0B5EZ31_STRA4</name>
<dbReference type="Pfam" id="PF02641">
    <property type="entry name" value="DUF190"/>
    <property type="match status" value="1"/>
</dbReference>
<organism evidence="3 4">
    <name type="scientific">Streptomyces albus (strain ATCC 21838 / DSM 41398 / FERM P-419 / JCM 4703 / NBRC 107858)</name>
    <dbReference type="NCBI Taxonomy" id="1081613"/>
    <lineage>
        <taxon>Bacteria</taxon>
        <taxon>Bacillati</taxon>
        <taxon>Actinomycetota</taxon>
        <taxon>Actinomycetes</taxon>
        <taxon>Kitasatosporales</taxon>
        <taxon>Streptomycetaceae</taxon>
        <taxon>Streptomyces</taxon>
    </lineage>
</organism>
<feature type="compositionally biased region" description="Low complexity" evidence="2">
    <location>
        <begin position="110"/>
        <end position="122"/>
    </location>
</feature>
<dbReference type="InterPro" id="IPR011322">
    <property type="entry name" value="N-reg_PII-like_a/b"/>
</dbReference>
<dbReference type="Proteomes" id="UP000031523">
    <property type="component" value="Chromosome"/>
</dbReference>
<evidence type="ECO:0000313" key="4">
    <source>
        <dbReference type="Proteomes" id="UP000031523"/>
    </source>
</evidence>
<dbReference type="InterPro" id="IPR015867">
    <property type="entry name" value="N-reg_PII/ATP_PRibTrfase_C"/>
</dbReference>
<dbReference type="SUPFAM" id="SSF54913">
    <property type="entry name" value="GlnB-like"/>
    <property type="match status" value="1"/>
</dbReference>
<gene>
    <name evidence="3" type="ORF">SLNWT_3500</name>
</gene>
<dbReference type="Gene3D" id="3.30.70.120">
    <property type="match status" value="1"/>
</dbReference>
<dbReference type="KEGG" id="sals:SLNWT_3500"/>
<dbReference type="PANTHER" id="PTHR35983">
    <property type="entry name" value="UPF0166 PROTEIN TM_0021"/>
    <property type="match status" value="1"/>
</dbReference>
<dbReference type="PANTHER" id="PTHR35983:SF1">
    <property type="entry name" value="UPF0166 PROTEIN TM_0021"/>
    <property type="match status" value="1"/>
</dbReference>
<dbReference type="InterPro" id="IPR003793">
    <property type="entry name" value="UPF0166"/>
</dbReference>
<evidence type="ECO:0000256" key="2">
    <source>
        <dbReference type="SAM" id="MobiDB-lite"/>
    </source>
</evidence>
<protein>
    <submittedName>
        <fullName evidence="3">Uncharacterized protein</fullName>
    </submittedName>
</protein>
<evidence type="ECO:0000256" key="1">
    <source>
        <dbReference type="ARBA" id="ARBA00010554"/>
    </source>
</evidence>
<accession>A0A0B5EZ31</accession>